<dbReference type="PROSITE" id="PS50885">
    <property type="entry name" value="HAMP"/>
    <property type="match status" value="1"/>
</dbReference>
<evidence type="ECO:0000256" key="8">
    <source>
        <dbReference type="ARBA" id="ARBA00022840"/>
    </source>
</evidence>
<dbReference type="InterPro" id="IPR003594">
    <property type="entry name" value="HATPase_dom"/>
</dbReference>
<feature type="domain" description="Histidine kinase" evidence="11">
    <location>
        <begin position="279"/>
        <end position="483"/>
    </location>
</feature>
<keyword evidence="7 13" id="KW-0418">Kinase</keyword>
<dbReference type="PRINTS" id="PR00344">
    <property type="entry name" value="BCTRLSENSOR"/>
</dbReference>
<dbReference type="PATRIC" id="fig|1280951.3.peg.1095"/>
<feature type="region of interest" description="Disordered" evidence="9">
    <location>
        <begin position="1"/>
        <end position="23"/>
    </location>
</feature>
<evidence type="ECO:0000256" key="10">
    <source>
        <dbReference type="SAM" id="Phobius"/>
    </source>
</evidence>
<dbReference type="InterPro" id="IPR005467">
    <property type="entry name" value="His_kinase_dom"/>
</dbReference>
<dbReference type="GO" id="GO:0005524">
    <property type="term" value="F:ATP binding"/>
    <property type="evidence" value="ECO:0007669"/>
    <property type="project" value="UniProtKB-KW"/>
</dbReference>
<evidence type="ECO:0000256" key="6">
    <source>
        <dbReference type="ARBA" id="ARBA00022741"/>
    </source>
</evidence>
<dbReference type="InterPro" id="IPR004358">
    <property type="entry name" value="Sig_transdc_His_kin-like_C"/>
</dbReference>
<evidence type="ECO:0000259" key="11">
    <source>
        <dbReference type="PROSITE" id="PS50109"/>
    </source>
</evidence>
<evidence type="ECO:0000256" key="9">
    <source>
        <dbReference type="SAM" id="MobiDB-lite"/>
    </source>
</evidence>
<dbReference type="PANTHER" id="PTHR44936:SF10">
    <property type="entry name" value="SENSOR PROTEIN RSTB"/>
    <property type="match status" value="1"/>
</dbReference>
<evidence type="ECO:0000313" key="14">
    <source>
        <dbReference type="Proteomes" id="UP000025061"/>
    </source>
</evidence>
<evidence type="ECO:0000256" key="7">
    <source>
        <dbReference type="ARBA" id="ARBA00022777"/>
    </source>
</evidence>
<feature type="domain" description="HAMP" evidence="12">
    <location>
        <begin position="210"/>
        <end position="265"/>
    </location>
</feature>
<keyword evidence="10" id="KW-0812">Transmembrane</keyword>
<dbReference type="EC" id="2.7.13.3" evidence="3"/>
<dbReference type="Gene3D" id="1.10.287.130">
    <property type="match status" value="1"/>
</dbReference>
<evidence type="ECO:0000256" key="4">
    <source>
        <dbReference type="ARBA" id="ARBA00022553"/>
    </source>
</evidence>
<comment type="caution">
    <text evidence="13">The sequence shown here is derived from an EMBL/GenBank/DDBJ whole genome shotgun (WGS) entry which is preliminary data.</text>
</comment>
<dbReference type="GO" id="GO:0000155">
    <property type="term" value="F:phosphorelay sensor kinase activity"/>
    <property type="evidence" value="ECO:0007669"/>
    <property type="project" value="InterPro"/>
</dbReference>
<comment type="catalytic activity">
    <reaction evidence="1">
        <text>ATP + protein L-histidine = ADP + protein N-phospho-L-histidine.</text>
        <dbReference type="EC" id="2.7.13.3"/>
    </reaction>
</comment>
<accession>A0A059FY05</accession>
<dbReference type="SUPFAM" id="SSF55874">
    <property type="entry name" value="ATPase domain of HSP90 chaperone/DNA topoisomerase II/histidine kinase"/>
    <property type="match status" value="1"/>
</dbReference>
<evidence type="ECO:0000256" key="5">
    <source>
        <dbReference type="ARBA" id="ARBA00022679"/>
    </source>
</evidence>
<dbReference type="GO" id="GO:0005886">
    <property type="term" value="C:plasma membrane"/>
    <property type="evidence" value="ECO:0007669"/>
    <property type="project" value="UniProtKB-SubCell"/>
</dbReference>
<evidence type="ECO:0000256" key="1">
    <source>
        <dbReference type="ARBA" id="ARBA00000085"/>
    </source>
</evidence>
<dbReference type="EMBL" id="ARYI01000003">
    <property type="protein sequence ID" value="KCZ95570.1"/>
    <property type="molecule type" value="Genomic_DNA"/>
</dbReference>
<evidence type="ECO:0000313" key="13">
    <source>
        <dbReference type="EMBL" id="KCZ95570.1"/>
    </source>
</evidence>
<evidence type="ECO:0000256" key="3">
    <source>
        <dbReference type="ARBA" id="ARBA00012438"/>
    </source>
</evidence>
<sequence length="484" mass="52132">MRRFWHKSPPVSEPGPSPTPAPQRRFRRLPESLAARLFALTLGAILLTEALIFVPSASNARTQWLSERVQAARIAALALEAAPMREVSEELSESLLEKAEVLAVTEVEDEMRFQLLAPAMPVEEAPTRIVDLRAPTMMGQSAAALSEYFAPEGQMLVVIAEGSDAGRVIEVVVPQAPLKQTMVDLAWRVTGLSLIIALVAAAVIYLVLDVFVVRPVRRVTVSVEQFSRDPGSWTRRLSPTKRRDEIGRAQNALAGMEEAVADAFRQRAHLAELGSAVAKINHDLRNSLASAQLVSDGLAASEDPRVQRAAPRLKRALERAIELATATLDYGKAAPRAPVMQTVRLLSVLQGAAEEALVENGVATDIDVPETLVIRSDADHLHRIAANLIRNAAEAMRQVETPAPEIRIRIEDGALLFADNGPGVPEKTQENLFRPFSGSGRVGGTGLGLVIAHELAQALGGSLTLARTGPEGTVFRLDLPGLSA</sequence>
<feature type="transmembrane region" description="Helical" evidence="10">
    <location>
        <begin position="185"/>
        <end position="208"/>
    </location>
</feature>
<reference evidence="13 14" key="1">
    <citation type="submission" date="2013-04" db="EMBL/GenBank/DDBJ databases">
        <title>Hyphomonas hirschiana VP5 Genome Sequencing.</title>
        <authorList>
            <person name="Lai Q."/>
            <person name="Shao Z."/>
        </authorList>
    </citation>
    <scope>NUCLEOTIDE SEQUENCE [LARGE SCALE GENOMIC DNA]</scope>
    <source>
        <strain evidence="13 14">VP5</strain>
    </source>
</reference>
<feature type="compositionally biased region" description="Pro residues" evidence="9">
    <location>
        <begin position="11"/>
        <end position="21"/>
    </location>
</feature>
<evidence type="ECO:0000256" key="2">
    <source>
        <dbReference type="ARBA" id="ARBA00004370"/>
    </source>
</evidence>
<dbReference type="SMART" id="SM00387">
    <property type="entry name" value="HATPase_c"/>
    <property type="match status" value="1"/>
</dbReference>
<keyword evidence="5" id="KW-0808">Transferase</keyword>
<dbReference type="AlphaFoldDB" id="A0A059FY05"/>
<keyword evidence="14" id="KW-1185">Reference proteome</keyword>
<keyword evidence="10" id="KW-1133">Transmembrane helix</keyword>
<dbReference type="InterPro" id="IPR003660">
    <property type="entry name" value="HAMP_dom"/>
</dbReference>
<keyword evidence="4" id="KW-0597">Phosphoprotein</keyword>
<organism evidence="13 14">
    <name type="scientific">Hyphomonas hirschiana VP5</name>
    <dbReference type="NCBI Taxonomy" id="1280951"/>
    <lineage>
        <taxon>Bacteria</taxon>
        <taxon>Pseudomonadati</taxon>
        <taxon>Pseudomonadota</taxon>
        <taxon>Alphaproteobacteria</taxon>
        <taxon>Hyphomonadales</taxon>
        <taxon>Hyphomonadaceae</taxon>
        <taxon>Hyphomonas</taxon>
    </lineage>
</organism>
<feature type="transmembrane region" description="Helical" evidence="10">
    <location>
        <begin position="33"/>
        <end position="54"/>
    </location>
</feature>
<comment type="subcellular location">
    <subcellularLocation>
        <location evidence="2">Membrane</location>
    </subcellularLocation>
</comment>
<dbReference type="InterPro" id="IPR003661">
    <property type="entry name" value="HisK_dim/P_dom"/>
</dbReference>
<dbReference type="CDD" id="cd00082">
    <property type="entry name" value="HisKA"/>
    <property type="match status" value="1"/>
</dbReference>
<proteinExistence type="predicted"/>
<dbReference type="PROSITE" id="PS50109">
    <property type="entry name" value="HIS_KIN"/>
    <property type="match status" value="1"/>
</dbReference>
<dbReference type="PANTHER" id="PTHR44936">
    <property type="entry name" value="SENSOR PROTEIN CREC"/>
    <property type="match status" value="1"/>
</dbReference>
<protein>
    <recommendedName>
        <fullName evidence="3">histidine kinase</fullName>
        <ecNumber evidence="3">2.7.13.3</ecNumber>
    </recommendedName>
</protein>
<keyword evidence="8" id="KW-0067">ATP-binding</keyword>
<evidence type="ECO:0000259" key="12">
    <source>
        <dbReference type="PROSITE" id="PS50885"/>
    </source>
</evidence>
<keyword evidence="10" id="KW-0472">Membrane</keyword>
<dbReference type="Proteomes" id="UP000025061">
    <property type="component" value="Unassembled WGS sequence"/>
</dbReference>
<dbReference type="InterPro" id="IPR050980">
    <property type="entry name" value="2C_sensor_his_kinase"/>
</dbReference>
<dbReference type="Pfam" id="PF02518">
    <property type="entry name" value="HATPase_c"/>
    <property type="match status" value="1"/>
</dbReference>
<name>A0A059FY05_9PROT</name>
<keyword evidence="6" id="KW-0547">Nucleotide-binding</keyword>
<dbReference type="InterPro" id="IPR036890">
    <property type="entry name" value="HATPase_C_sf"/>
</dbReference>
<gene>
    <name evidence="13" type="ORF">HHI_05420</name>
</gene>
<dbReference type="Gene3D" id="3.30.565.10">
    <property type="entry name" value="Histidine kinase-like ATPase, C-terminal domain"/>
    <property type="match status" value="1"/>
</dbReference>